<feature type="compositionally biased region" description="Polar residues" evidence="7">
    <location>
        <begin position="13"/>
        <end position="26"/>
    </location>
</feature>
<protein>
    <recommendedName>
        <fullName evidence="8">C2H2-type domain-containing protein</fullName>
    </recommendedName>
</protein>
<keyword evidence="4" id="KW-0862">Zinc</keyword>
<evidence type="ECO:0000313" key="10">
    <source>
        <dbReference type="Proteomes" id="UP000193144"/>
    </source>
</evidence>
<keyword evidence="3 6" id="KW-0863">Zinc-finger</keyword>
<sequence>MTPRDQPTPPFNSPYQQAMKTTNSLLHSPAYPSPARSDSEPSRYPADGLGLYNYSHSFQPSGPPANAVMYPPSPQPTESWTHLTAGASPLLSEAPADSWQSASYDHPEAQSPPSWASHHASHRSSLSSSRGDLTIFSREGSKHAYTQIKLEGGPAEWEIEDESSAAHGQHPLTVSPDRLTTSIFPYDQSYASSPLPKFEPKFEIPTEEGFESRDFGGMLCEPRQRSHRGRENSTSTSARVRVRRNKTTAANATHSCDVCGKLFQRSYNHKTHMEIHNPSRRKDHSCEYKDCERRFVRRTDLERHMKSVHFKIKDYSCARCDEKFARKDTLRR</sequence>
<feature type="domain" description="C2H2-type" evidence="8">
    <location>
        <begin position="284"/>
        <end position="314"/>
    </location>
</feature>
<dbReference type="SUPFAM" id="SSF57667">
    <property type="entry name" value="beta-beta-alpha zinc fingers"/>
    <property type="match status" value="2"/>
</dbReference>
<evidence type="ECO:0000256" key="1">
    <source>
        <dbReference type="ARBA" id="ARBA00022723"/>
    </source>
</evidence>
<evidence type="ECO:0000256" key="4">
    <source>
        <dbReference type="ARBA" id="ARBA00022833"/>
    </source>
</evidence>
<feature type="region of interest" description="Disordered" evidence="7">
    <location>
        <begin position="213"/>
        <end position="241"/>
    </location>
</feature>
<dbReference type="InterPro" id="IPR036236">
    <property type="entry name" value="Znf_C2H2_sf"/>
</dbReference>
<dbReference type="GO" id="GO:0008270">
    <property type="term" value="F:zinc ion binding"/>
    <property type="evidence" value="ECO:0007669"/>
    <property type="project" value="UniProtKB-KW"/>
</dbReference>
<proteinExistence type="predicted"/>
<organism evidence="9 10">
    <name type="scientific">Clohesyomyces aquaticus</name>
    <dbReference type="NCBI Taxonomy" id="1231657"/>
    <lineage>
        <taxon>Eukaryota</taxon>
        <taxon>Fungi</taxon>
        <taxon>Dikarya</taxon>
        <taxon>Ascomycota</taxon>
        <taxon>Pezizomycotina</taxon>
        <taxon>Dothideomycetes</taxon>
        <taxon>Pleosporomycetidae</taxon>
        <taxon>Pleosporales</taxon>
        <taxon>Lindgomycetaceae</taxon>
        <taxon>Clohesyomyces</taxon>
    </lineage>
</organism>
<dbReference type="Proteomes" id="UP000193144">
    <property type="component" value="Unassembled WGS sequence"/>
</dbReference>
<dbReference type="Pfam" id="PF00096">
    <property type="entry name" value="zf-C2H2"/>
    <property type="match status" value="1"/>
</dbReference>
<evidence type="ECO:0000256" key="6">
    <source>
        <dbReference type="PROSITE-ProRule" id="PRU00042"/>
    </source>
</evidence>
<feature type="domain" description="C2H2-type" evidence="8">
    <location>
        <begin position="254"/>
        <end position="281"/>
    </location>
</feature>
<evidence type="ECO:0000313" key="9">
    <source>
        <dbReference type="EMBL" id="ORY09677.1"/>
    </source>
</evidence>
<name>A0A1Y1ZI26_9PLEO</name>
<dbReference type="EMBL" id="MCFA01000083">
    <property type="protein sequence ID" value="ORY09677.1"/>
    <property type="molecule type" value="Genomic_DNA"/>
</dbReference>
<feature type="compositionally biased region" description="Low complexity" evidence="7">
    <location>
        <begin position="111"/>
        <end position="130"/>
    </location>
</feature>
<evidence type="ECO:0000256" key="7">
    <source>
        <dbReference type="SAM" id="MobiDB-lite"/>
    </source>
</evidence>
<gene>
    <name evidence="9" type="ORF">BCR34DRAFT_589151</name>
</gene>
<dbReference type="OrthoDB" id="6910977at2759"/>
<keyword evidence="2" id="KW-0677">Repeat</keyword>
<evidence type="ECO:0000256" key="2">
    <source>
        <dbReference type="ARBA" id="ARBA00022737"/>
    </source>
</evidence>
<dbReference type="AlphaFoldDB" id="A0A1Y1ZI26"/>
<dbReference type="Gene3D" id="3.30.160.60">
    <property type="entry name" value="Classic Zinc Finger"/>
    <property type="match status" value="2"/>
</dbReference>
<dbReference type="PANTHER" id="PTHR14003:SF23">
    <property type="entry name" value="ZINC FINGER PROTEIN 143"/>
    <property type="match status" value="1"/>
</dbReference>
<accession>A0A1Y1ZI26</accession>
<evidence type="ECO:0000256" key="3">
    <source>
        <dbReference type="ARBA" id="ARBA00022771"/>
    </source>
</evidence>
<dbReference type="InterPro" id="IPR013087">
    <property type="entry name" value="Znf_C2H2_type"/>
</dbReference>
<feature type="region of interest" description="Disordered" evidence="7">
    <location>
        <begin position="1"/>
        <end position="132"/>
    </location>
</feature>
<reference evidence="9 10" key="1">
    <citation type="submission" date="2016-07" db="EMBL/GenBank/DDBJ databases">
        <title>Pervasive Adenine N6-methylation of Active Genes in Fungi.</title>
        <authorList>
            <consortium name="DOE Joint Genome Institute"/>
            <person name="Mondo S.J."/>
            <person name="Dannebaum R.O."/>
            <person name="Kuo R.C."/>
            <person name="Labutti K."/>
            <person name="Haridas S."/>
            <person name="Kuo A."/>
            <person name="Salamov A."/>
            <person name="Ahrendt S.R."/>
            <person name="Lipzen A."/>
            <person name="Sullivan W."/>
            <person name="Andreopoulos W.B."/>
            <person name="Clum A."/>
            <person name="Lindquist E."/>
            <person name="Daum C."/>
            <person name="Ramamoorthy G.K."/>
            <person name="Gryganskyi A."/>
            <person name="Culley D."/>
            <person name="Magnuson J.K."/>
            <person name="James T.Y."/>
            <person name="O'Malley M.A."/>
            <person name="Stajich J.E."/>
            <person name="Spatafora J.W."/>
            <person name="Visel A."/>
            <person name="Grigoriev I.V."/>
        </authorList>
    </citation>
    <scope>NUCLEOTIDE SEQUENCE [LARGE SCALE GENOMIC DNA]</scope>
    <source>
        <strain evidence="9 10">CBS 115471</strain>
    </source>
</reference>
<dbReference type="GO" id="GO:0000785">
    <property type="term" value="C:chromatin"/>
    <property type="evidence" value="ECO:0007669"/>
    <property type="project" value="TreeGrafter"/>
</dbReference>
<dbReference type="GO" id="GO:0005667">
    <property type="term" value="C:transcription regulator complex"/>
    <property type="evidence" value="ECO:0007669"/>
    <property type="project" value="TreeGrafter"/>
</dbReference>
<dbReference type="PROSITE" id="PS00028">
    <property type="entry name" value="ZINC_FINGER_C2H2_1"/>
    <property type="match status" value="2"/>
</dbReference>
<evidence type="ECO:0000259" key="8">
    <source>
        <dbReference type="PROSITE" id="PS50157"/>
    </source>
</evidence>
<evidence type="ECO:0000256" key="5">
    <source>
        <dbReference type="ARBA" id="ARBA00023242"/>
    </source>
</evidence>
<dbReference type="GO" id="GO:0000978">
    <property type="term" value="F:RNA polymerase II cis-regulatory region sequence-specific DNA binding"/>
    <property type="evidence" value="ECO:0007669"/>
    <property type="project" value="TreeGrafter"/>
</dbReference>
<dbReference type="STRING" id="1231657.A0A1Y1ZI26"/>
<feature type="compositionally biased region" description="Pro residues" evidence="7">
    <location>
        <begin position="1"/>
        <end position="12"/>
    </location>
</feature>
<dbReference type="PANTHER" id="PTHR14003">
    <property type="entry name" value="TRANSCRIPTIONAL REPRESSOR PROTEIN YY"/>
    <property type="match status" value="1"/>
</dbReference>
<keyword evidence="5" id="KW-0539">Nucleus</keyword>
<dbReference type="GO" id="GO:0000981">
    <property type="term" value="F:DNA-binding transcription factor activity, RNA polymerase II-specific"/>
    <property type="evidence" value="ECO:0007669"/>
    <property type="project" value="TreeGrafter"/>
</dbReference>
<comment type="caution">
    <text evidence="9">The sequence shown here is derived from an EMBL/GenBank/DDBJ whole genome shotgun (WGS) entry which is preliminary data.</text>
</comment>
<keyword evidence="10" id="KW-1185">Reference proteome</keyword>
<dbReference type="SMART" id="SM00355">
    <property type="entry name" value="ZnF_C2H2"/>
    <property type="match status" value="2"/>
</dbReference>
<dbReference type="PROSITE" id="PS50157">
    <property type="entry name" value="ZINC_FINGER_C2H2_2"/>
    <property type="match status" value="2"/>
</dbReference>
<keyword evidence="1" id="KW-0479">Metal-binding</keyword>